<dbReference type="PANTHER" id="PTHR11010">
    <property type="entry name" value="PROTEASE S28 PRO-X CARBOXYPEPTIDASE-RELATED"/>
    <property type="match status" value="1"/>
</dbReference>
<dbReference type="Gene3D" id="1.20.120.980">
    <property type="entry name" value="Serine carboxypeptidase S28, SKS domain"/>
    <property type="match status" value="1"/>
</dbReference>
<keyword evidence="4" id="KW-0378">Hydrolase</keyword>
<dbReference type="InterPro" id="IPR008758">
    <property type="entry name" value="Peptidase_S28"/>
</dbReference>
<keyword evidence="5" id="KW-0720">Serine protease</keyword>
<dbReference type="GO" id="GO:0070008">
    <property type="term" value="F:serine-type exopeptidase activity"/>
    <property type="evidence" value="ECO:0007669"/>
    <property type="project" value="InterPro"/>
</dbReference>
<keyword evidence="6" id="KW-0325">Glycoprotein</keyword>
<evidence type="ECO:0000256" key="4">
    <source>
        <dbReference type="ARBA" id="ARBA00022801"/>
    </source>
</evidence>
<dbReference type="PANTHER" id="PTHR11010:SF104">
    <property type="entry name" value="SERINE PROTEASE PCP-1-RELATED"/>
    <property type="match status" value="1"/>
</dbReference>
<dbReference type="Gene3D" id="3.40.50.1820">
    <property type="entry name" value="alpha/beta hydrolase"/>
    <property type="match status" value="1"/>
</dbReference>
<accession>A0A914DSG7</accession>
<dbReference type="FunFam" id="1.20.120.980:FF:000007">
    <property type="entry name" value="Predicted protein"/>
    <property type="match status" value="1"/>
</dbReference>
<dbReference type="AlphaFoldDB" id="A0A914DSG7"/>
<keyword evidence="3" id="KW-0732">Signal</keyword>
<keyword evidence="7" id="KW-1185">Reference proteome</keyword>
<reference evidence="8" key="1">
    <citation type="submission" date="2022-11" db="UniProtKB">
        <authorList>
            <consortium name="WormBaseParasite"/>
        </authorList>
    </citation>
    <scope>IDENTIFICATION</scope>
</reference>
<evidence type="ECO:0000256" key="6">
    <source>
        <dbReference type="ARBA" id="ARBA00023180"/>
    </source>
</evidence>
<dbReference type="InterPro" id="IPR042269">
    <property type="entry name" value="Ser_carbopepase_S28_SKS"/>
</dbReference>
<organism evidence="7 8">
    <name type="scientific">Acrobeloides nanus</name>
    <dbReference type="NCBI Taxonomy" id="290746"/>
    <lineage>
        <taxon>Eukaryota</taxon>
        <taxon>Metazoa</taxon>
        <taxon>Ecdysozoa</taxon>
        <taxon>Nematoda</taxon>
        <taxon>Chromadorea</taxon>
        <taxon>Rhabditida</taxon>
        <taxon>Tylenchina</taxon>
        <taxon>Cephalobomorpha</taxon>
        <taxon>Cephaloboidea</taxon>
        <taxon>Cephalobidae</taxon>
        <taxon>Acrobeloides</taxon>
    </lineage>
</organism>
<dbReference type="GO" id="GO:0008239">
    <property type="term" value="F:dipeptidyl-peptidase activity"/>
    <property type="evidence" value="ECO:0007669"/>
    <property type="project" value="TreeGrafter"/>
</dbReference>
<dbReference type="Pfam" id="PF05577">
    <property type="entry name" value="Peptidase_S28"/>
    <property type="match status" value="1"/>
</dbReference>
<comment type="similarity">
    <text evidence="1">Belongs to the peptidase S28 family.</text>
</comment>
<evidence type="ECO:0000313" key="7">
    <source>
        <dbReference type="Proteomes" id="UP000887540"/>
    </source>
</evidence>
<sequence length="481" mass="54144">MKYLYNLSFYQTGGPIFFYTGNEGYIESFAQNTGIMWDLAQTFKAAVVFAEHRFYGDSYPYGNLSYTNVKYLQFLSVPQVLADFATFIPWFKTNIVKCDSKTPVVSFGGSYGGMLSAWFRVAYPGVTAGAWASSAPVLYFHDGGVPVDLFSKIVSQTFVWSGCSFDVVVKGFNAIYNLAQTTLGRYLLNEIFKMDPVSQITTPDQYDDLWYYIQNAFNYMGMTDYPYPSDFLEPMPGWPIELACKGLATDPGSDEARAKAMYAAINIYYNSTGNLNTTCLWNCPNDNSGWTLGSPDGWPWQTCSEIVIEMCDSGPPNDFYWQDCTQADVFQGQLEFCEEYFGSRGYTTSMTKEDFIRNTYGFTFANATNLILTSGTLDPWYSGCVNQSRPGMDPKTANPRGLYVFNMEGSAHHLDLRNPNTCDPPNVVNARFQIANIIKCWSYPNDPSCASFPFQQTNLPPFQKISGNCNYILNGYPWGQH</sequence>
<dbReference type="InterPro" id="IPR029058">
    <property type="entry name" value="AB_hydrolase_fold"/>
</dbReference>
<proteinExistence type="inferred from homology"/>
<evidence type="ECO:0000256" key="2">
    <source>
        <dbReference type="ARBA" id="ARBA00022670"/>
    </source>
</evidence>
<keyword evidence="2" id="KW-0645">Protease</keyword>
<evidence type="ECO:0000256" key="5">
    <source>
        <dbReference type="ARBA" id="ARBA00022825"/>
    </source>
</evidence>
<dbReference type="Proteomes" id="UP000887540">
    <property type="component" value="Unplaced"/>
</dbReference>
<protein>
    <submittedName>
        <fullName evidence="8">Uncharacterized protein</fullName>
    </submittedName>
</protein>
<evidence type="ECO:0000256" key="3">
    <source>
        <dbReference type="ARBA" id="ARBA00022729"/>
    </source>
</evidence>
<dbReference type="WBParaSite" id="ACRNAN_scaffold3879.g25966.t1">
    <property type="protein sequence ID" value="ACRNAN_scaffold3879.g25966.t1"/>
    <property type="gene ID" value="ACRNAN_scaffold3879.g25966"/>
</dbReference>
<dbReference type="SUPFAM" id="SSF53474">
    <property type="entry name" value="alpha/beta-Hydrolases"/>
    <property type="match status" value="1"/>
</dbReference>
<name>A0A914DSG7_9BILA</name>
<dbReference type="GO" id="GO:0006508">
    <property type="term" value="P:proteolysis"/>
    <property type="evidence" value="ECO:0007669"/>
    <property type="project" value="UniProtKB-KW"/>
</dbReference>
<evidence type="ECO:0000313" key="8">
    <source>
        <dbReference type="WBParaSite" id="ACRNAN_scaffold3879.g25966.t1"/>
    </source>
</evidence>
<evidence type="ECO:0000256" key="1">
    <source>
        <dbReference type="ARBA" id="ARBA00011079"/>
    </source>
</evidence>